<evidence type="ECO:0000259" key="1">
    <source>
        <dbReference type="Pfam" id="PF12708"/>
    </source>
</evidence>
<dbReference type="Pfam" id="PF12708">
    <property type="entry name" value="Pect-lyase_RHGA_epim"/>
    <property type="match status" value="1"/>
</dbReference>
<organism evidence="2 3">
    <name type="scientific">Clostridioides difficile (strain CD196)</name>
    <name type="common">Peptoclostridium difficile</name>
    <dbReference type="NCBI Taxonomy" id="645462"/>
    <lineage>
        <taxon>Bacteria</taxon>
        <taxon>Bacillati</taxon>
        <taxon>Bacillota</taxon>
        <taxon>Clostridia</taxon>
        <taxon>Peptostreptococcales</taxon>
        <taxon>Peptostreptococcaceae</taxon>
        <taxon>Clostridioides</taxon>
    </lineage>
</organism>
<proteinExistence type="predicted"/>
<dbReference type="InterPro" id="IPR024535">
    <property type="entry name" value="RHGA/B-epi-like_pectate_lyase"/>
</dbReference>
<gene>
    <name evidence="2" type="ordered locus">CD196_2810</name>
</gene>
<accession>A0A0H3N5L6</accession>
<reference evidence="2 3" key="1">
    <citation type="journal article" date="2009" name="Genome Biol.">
        <title>Comparative genome and phenotypic analysis of Clostridium difficile 027 strains provides insight into the evolution of a hypervirulent bacterium.</title>
        <authorList>
            <person name="Stabler R.A."/>
            <person name="He M."/>
            <person name="Dawson L."/>
            <person name="Martin M."/>
            <person name="Valiente E."/>
            <person name="Corton C."/>
            <person name="Lawley T.D."/>
            <person name="Sebaihia M."/>
            <person name="Quail M.A."/>
            <person name="Rose G."/>
            <person name="Gerding D.N."/>
            <person name="Gibert M."/>
            <person name="Popoff M.R."/>
            <person name="Parkhill J."/>
            <person name="Dougan G."/>
            <person name="Wren B.W."/>
        </authorList>
    </citation>
    <scope>NUCLEOTIDE SEQUENCE [LARGE SCALE GENOMIC DNA]</scope>
    <source>
        <strain evidence="2 3">CD196</strain>
    </source>
</reference>
<dbReference type="InterPro" id="IPR011050">
    <property type="entry name" value="Pectin_lyase_fold/virulence"/>
</dbReference>
<dbReference type="SUPFAM" id="SSF51126">
    <property type="entry name" value="Pectin lyase-like"/>
    <property type="match status" value="1"/>
</dbReference>
<evidence type="ECO:0000313" key="2">
    <source>
        <dbReference type="EMBL" id="CBA65516.1"/>
    </source>
</evidence>
<dbReference type="RefSeq" id="WP_009891333.1">
    <property type="nucleotide sequence ID" value="NC_013315.1"/>
</dbReference>
<protein>
    <recommendedName>
        <fullName evidence="1">Rhamnogalacturonase A/B/Epimerase-like pectate lyase domain-containing protein</fullName>
    </recommendedName>
</protein>
<dbReference type="Proteomes" id="UP000002068">
    <property type="component" value="Chromosome"/>
</dbReference>
<sequence length="478" mass="54378">MEGRTGIKDGRWINVVERGIKNDGSYNIGPDLQDIIDEIETDFCVLYFPKGKYLFTSGVKINKEIVLQGDSNSPTETTQFITRGVENMSIITLTGKKQCIKNINFYSDSCEIQVNEEPPTKGNPKYHYEMIINKNEKNVEMNNVSAILYDNSKNMIKGLGHYENIYISGFSGTGIRIPYYSIVNDITVSSCGLGIDTGIDTIISNSRISKCQNGMRIRTGTSINNVRIEKIQKVGLISSQVKDYEGYGSYKINNITIDQCGYCGFLFDSVKGSYFSGIIRRCGQYYYNTDYDTYLSIKDRVEEAYSLFYGNYFTECNIDLVSDNKDNWDDGLEYKHKVYVFKTLQIPKLTLRCNIDAYDYIVKSVHGGGNLMLKNNFNNYIFIDSSSPEVINGINFNYQKNGNLLRLNNGKLSYKNGKEETAIFRPNYGLIVASTDSECEQIETSYGGKWEKLGSEVIGKETVYYYKHHEPDKTNQIK</sequence>
<name>A0A0H3N5L6_CLODC</name>
<dbReference type="HOGENOM" id="CLU_574718_0_0_9"/>
<dbReference type="EMBL" id="FN538970">
    <property type="protein sequence ID" value="CBA65516.1"/>
    <property type="molecule type" value="Genomic_DNA"/>
</dbReference>
<dbReference type="AlphaFoldDB" id="A0A0H3N5L6"/>
<feature type="domain" description="Rhamnogalacturonase A/B/Epimerase-like pectate lyase" evidence="1">
    <location>
        <begin position="12"/>
        <end position="216"/>
    </location>
</feature>
<evidence type="ECO:0000313" key="3">
    <source>
        <dbReference type="Proteomes" id="UP000002068"/>
    </source>
</evidence>
<dbReference type="KEGG" id="cdc:CD196_2810"/>
<dbReference type="InterPro" id="IPR012334">
    <property type="entry name" value="Pectin_lyas_fold"/>
</dbReference>
<dbReference type="Gene3D" id="2.160.20.10">
    <property type="entry name" value="Single-stranded right-handed beta-helix, Pectin lyase-like"/>
    <property type="match status" value="1"/>
</dbReference>